<organism evidence="1 2">
    <name type="scientific">Halanaerobium saccharolyticum</name>
    <dbReference type="NCBI Taxonomy" id="43595"/>
    <lineage>
        <taxon>Bacteria</taxon>
        <taxon>Bacillati</taxon>
        <taxon>Bacillota</taxon>
        <taxon>Clostridia</taxon>
        <taxon>Halanaerobiales</taxon>
        <taxon>Halanaerobiaceae</taxon>
        <taxon>Halanaerobium</taxon>
    </lineage>
</organism>
<protein>
    <submittedName>
        <fullName evidence="1">Putative ribosomally synthesized peptide</fullName>
    </submittedName>
</protein>
<gene>
    <name evidence="1" type="ORF">DFR79_101267</name>
</gene>
<dbReference type="EMBL" id="SNWX01000001">
    <property type="protein sequence ID" value="TDO95266.1"/>
    <property type="molecule type" value="Genomic_DNA"/>
</dbReference>
<dbReference type="Gene3D" id="3.90.330.10">
    <property type="entry name" value="Nitrile hydratase alpha /Thiocyanate hydrolase gamma"/>
    <property type="match status" value="1"/>
</dbReference>
<evidence type="ECO:0000313" key="1">
    <source>
        <dbReference type="EMBL" id="TDO95266.1"/>
    </source>
</evidence>
<evidence type="ECO:0000313" key="2">
    <source>
        <dbReference type="Proteomes" id="UP000295064"/>
    </source>
</evidence>
<dbReference type="SUPFAM" id="SSF56209">
    <property type="entry name" value="Nitrile hydratase alpha chain"/>
    <property type="match status" value="1"/>
</dbReference>
<proteinExistence type="predicted"/>
<reference evidence="1 2" key="1">
    <citation type="submission" date="2019-03" db="EMBL/GenBank/DDBJ databases">
        <title>Subsurface microbial communities from deep shales in Ohio and West Virginia, USA.</title>
        <authorList>
            <person name="Wrighton K."/>
        </authorList>
    </citation>
    <scope>NUCLEOTIDE SEQUENCE [LARGE SCALE GENOMIC DNA]</scope>
    <source>
        <strain evidence="1 2">MA284_T2</strain>
    </source>
</reference>
<dbReference type="RefSeq" id="WP_133513695.1">
    <property type="nucleotide sequence ID" value="NZ_SNWX01000001.1"/>
</dbReference>
<dbReference type="Proteomes" id="UP000295064">
    <property type="component" value="Unassembled WGS sequence"/>
</dbReference>
<dbReference type="GO" id="GO:0046914">
    <property type="term" value="F:transition metal ion binding"/>
    <property type="evidence" value="ECO:0007669"/>
    <property type="project" value="InterPro"/>
</dbReference>
<dbReference type="InterPro" id="IPR036648">
    <property type="entry name" value="CN_Hdrase_a/SCN_Hdrase_g_sf"/>
</dbReference>
<name>A0A4R6M2Q7_9FIRM</name>
<accession>A0A4R6M2Q7</accession>
<sequence>MAMSKEEVKAAVVEVMKKASIDKDFRNMVLDDPAEALAEVSGGKKLPDGYKLSFVEGDPEADETLTLPKLQADLSDEDLEEVSAAGFCTIMYFG</sequence>
<dbReference type="AlphaFoldDB" id="A0A4R6M2Q7"/>
<dbReference type="GO" id="GO:0003824">
    <property type="term" value="F:catalytic activity"/>
    <property type="evidence" value="ECO:0007669"/>
    <property type="project" value="InterPro"/>
</dbReference>
<comment type="caution">
    <text evidence="1">The sequence shown here is derived from an EMBL/GenBank/DDBJ whole genome shotgun (WGS) entry which is preliminary data.</text>
</comment>